<accession>A0A951MIQ3</accession>
<organism evidence="2 3">
    <name type="scientific">Arthrospiribacter ruber</name>
    <dbReference type="NCBI Taxonomy" id="2487934"/>
    <lineage>
        <taxon>Bacteria</taxon>
        <taxon>Pseudomonadati</taxon>
        <taxon>Bacteroidota</taxon>
        <taxon>Cytophagia</taxon>
        <taxon>Cytophagales</taxon>
        <taxon>Cyclobacteriaceae</taxon>
        <taxon>Arthrospiribacter</taxon>
    </lineage>
</organism>
<dbReference type="RefSeq" id="WP_219294195.1">
    <property type="nucleotide sequence ID" value="NZ_RPHB01000015.1"/>
</dbReference>
<dbReference type="GO" id="GO:0008233">
    <property type="term" value="F:peptidase activity"/>
    <property type="evidence" value="ECO:0007669"/>
    <property type="project" value="UniProtKB-KW"/>
</dbReference>
<comment type="caution">
    <text evidence="2">The sequence shown here is derived from an EMBL/GenBank/DDBJ whole genome shotgun (WGS) entry which is preliminary data.</text>
</comment>
<dbReference type="InterPro" id="IPR008503">
    <property type="entry name" value="Asp_endopeptidase"/>
</dbReference>
<dbReference type="Pfam" id="PF05618">
    <property type="entry name" value="Zn_protease"/>
    <property type="match status" value="1"/>
</dbReference>
<evidence type="ECO:0000259" key="1">
    <source>
        <dbReference type="Pfam" id="PF05618"/>
    </source>
</evidence>
<dbReference type="AlphaFoldDB" id="A0A951MIQ3"/>
<evidence type="ECO:0000313" key="3">
    <source>
        <dbReference type="Proteomes" id="UP000727490"/>
    </source>
</evidence>
<reference evidence="2 3" key="1">
    <citation type="journal article" date="2020" name="Syst. Appl. Microbiol.">
        <title>Arthrospiribacter ruber gen. nov., sp. nov., a novel bacterium isolated from Arthrospira cultures.</title>
        <authorList>
            <person name="Waleron M."/>
            <person name="Misztak A."/>
            <person name="Waleron M.M."/>
            <person name="Furmaniak M."/>
            <person name="Mrozik A."/>
            <person name="Waleron K."/>
        </authorList>
    </citation>
    <scope>NUCLEOTIDE SEQUENCE [LARGE SCALE GENOMIC DNA]</scope>
    <source>
        <strain evidence="2 3">DPMB0001</strain>
    </source>
</reference>
<feature type="domain" description="Retropepsin-like aspartic endopeptidase" evidence="1">
    <location>
        <begin position="5"/>
        <end position="137"/>
    </location>
</feature>
<keyword evidence="2" id="KW-0378">Hydrolase</keyword>
<protein>
    <submittedName>
        <fullName evidence="2">ATP-dependent zinc protease</fullName>
    </submittedName>
</protein>
<dbReference type="Proteomes" id="UP000727490">
    <property type="component" value="Unassembled WGS sequence"/>
</dbReference>
<dbReference type="PANTHER" id="PTHR38037">
    <property type="entry name" value="ZN_PROTEASE DOMAIN-CONTAINING PROTEIN"/>
    <property type="match status" value="1"/>
</dbReference>
<dbReference type="GO" id="GO:0006508">
    <property type="term" value="P:proteolysis"/>
    <property type="evidence" value="ECO:0007669"/>
    <property type="project" value="UniProtKB-KW"/>
</dbReference>
<keyword evidence="2" id="KW-0645">Protease</keyword>
<proteinExistence type="predicted"/>
<evidence type="ECO:0000313" key="2">
    <source>
        <dbReference type="EMBL" id="MBW3470410.1"/>
    </source>
</evidence>
<dbReference type="PANTHER" id="PTHR38037:SF2">
    <property type="entry name" value="ATP-DEPENDENT ZINC PROTEASE DOMAIN-CONTAINING PROTEIN-RELATED"/>
    <property type="match status" value="1"/>
</dbReference>
<sequence length="143" mass="16633">MKKTIGRREKISLPEWGLNQITAKIDTGAYTSSIHCESVEELSDNEGKYLEFQLLEATHRRYQKKKIKTRVYTQKKVKNSFGQAEIRYKVSTDVLMFGEIFQAEFTLTDRSKMKNPILLGRKLLQGRFIVDVEEVNLSKKSLK</sequence>
<name>A0A951MIQ3_9BACT</name>
<gene>
    <name evidence="2" type="ORF">EGN73_21760</name>
</gene>
<keyword evidence="3" id="KW-1185">Reference proteome</keyword>
<dbReference type="EMBL" id="RPHB01000015">
    <property type="protein sequence ID" value="MBW3470410.1"/>
    <property type="molecule type" value="Genomic_DNA"/>
</dbReference>